<feature type="coiled-coil region" evidence="1">
    <location>
        <begin position="39"/>
        <end position="66"/>
    </location>
</feature>
<organism evidence="2">
    <name type="scientific">uncultured Caudovirales phage</name>
    <dbReference type="NCBI Taxonomy" id="2100421"/>
    <lineage>
        <taxon>Viruses</taxon>
        <taxon>Duplodnaviria</taxon>
        <taxon>Heunggongvirae</taxon>
        <taxon>Uroviricota</taxon>
        <taxon>Caudoviricetes</taxon>
        <taxon>Peduoviridae</taxon>
        <taxon>Maltschvirus</taxon>
        <taxon>Maltschvirus maltsch</taxon>
    </lineage>
</organism>
<reference evidence="2" key="1">
    <citation type="submission" date="2020-05" db="EMBL/GenBank/DDBJ databases">
        <authorList>
            <person name="Chiriac C."/>
            <person name="Salcher M."/>
            <person name="Ghai R."/>
            <person name="Kavagutti S V."/>
        </authorList>
    </citation>
    <scope>NUCLEOTIDE SEQUENCE</scope>
</reference>
<proteinExistence type="predicted"/>
<accession>A0A6J5R600</accession>
<protein>
    <submittedName>
        <fullName evidence="2">Uncharacterized protein</fullName>
    </submittedName>
</protein>
<dbReference type="EMBL" id="LR797120">
    <property type="protein sequence ID" value="CAB4188145.1"/>
    <property type="molecule type" value="Genomic_DNA"/>
</dbReference>
<keyword evidence="1" id="KW-0175">Coiled coil</keyword>
<evidence type="ECO:0000256" key="1">
    <source>
        <dbReference type="SAM" id="Coils"/>
    </source>
</evidence>
<sequence>MTIQCAFGCEAFAMKARIAELKKRNGQLEGWGDREHRAKNKTLTRIAELTATAERLDKERIELAKMLLHYVRSVPLGNQPHMSAEIAEKMALVALGEF</sequence>
<evidence type="ECO:0000313" key="2">
    <source>
        <dbReference type="EMBL" id="CAB4188145.1"/>
    </source>
</evidence>
<name>A0A6J5R600_9CAUD</name>
<gene>
    <name evidence="2" type="ORF">UFOVP1165_38</name>
</gene>